<dbReference type="PANTHER" id="PTHR11735:SF6">
    <property type="entry name" value="TRNA N6-ADENOSINE THREONYLCARBAMOYLTRANSFERASE, MITOCHONDRIAL"/>
    <property type="match status" value="1"/>
</dbReference>
<evidence type="ECO:0000256" key="4">
    <source>
        <dbReference type="ARBA" id="ARBA00023315"/>
    </source>
</evidence>
<evidence type="ECO:0000256" key="1">
    <source>
        <dbReference type="ARBA" id="ARBA00022679"/>
    </source>
</evidence>
<dbReference type="HAMAP" id="MF_01445">
    <property type="entry name" value="TsaD"/>
    <property type="match status" value="1"/>
</dbReference>
<comment type="subcellular location">
    <subcellularLocation>
        <location evidence="6">Mitochondrion</location>
    </subcellularLocation>
</comment>
<dbReference type="InterPro" id="IPR022450">
    <property type="entry name" value="TsaD"/>
</dbReference>
<feature type="compositionally biased region" description="Low complexity" evidence="7">
    <location>
        <begin position="334"/>
        <end position="367"/>
    </location>
</feature>
<evidence type="ECO:0000313" key="9">
    <source>
        <dbReference type="EMBL" id="KAK9840045.1"/>
    </source>
</evidence>
<dbReference type="GO" id="GO:0005739">
    <property type="term" value="C:mitochondrion"/>
    <property type="evidence" value="ECO:0007669"/>
    <property type="project" value="UniProtKB-SubCell"/>
</dbReference>
<dbReference type="PROSITE" id="PS01016">
    <property type="entry name" value="GLYCOPROTEASE"/>
    <property type="match status" value="1"/>
</dbReference>
<evidence type="ECO:0000313" key="10">
    <source>
        <dbReference type="Proteomes" id="UP001438707"/>
    </source>
</evidence>
<dbReference type="NCBIfam" id="TIGR00329">
    <property type="entry name" value="gcp_kae1"/>
    <property type="match status" value="1"/>
</dbReference>
<protein>
    <recommendedName>
        <fullName evidence="6">Glycoprotease 1</fullName>
    </recommendedName>
</protein>
<comment type="function">
    <text evidence="6">Required for the formation of a threonylcarbamoyl group on adenosine at position 37 (t(6)A37) in mitochondrial tRNAs that read codons beginning with adenine. Probably involved in the transfer of the threonylcarbamoyl moiety of threonylcarbamoyl-AMP (TC-AMP) to the N6 group of A37. Involved in mitochondrial genome maintenance.</text>
</comment>
<evidence type="ECO:0000256" key="3">
    <source>
        <dbReference type="ARBA" id="ARBA00022723"/>
    </source>
</evidence>
<evidence type="ECO:0000256" key="2">
    <source>
        <dbReference type="ARBA" id="ARBA00022694"/>
    </source>
</evidence>
<comment type="catalytic activity">
    <reaction evidence="5 6">
        <text>L-threonylcarbamoyladenylate + adenosine(37) in tRNA = N(6)-L-threonylcarbamoyladenosine(37) in tRNA + AMP + H(+)</text>
        <dbReference type="Rhea" id="RHEA:37059"/>
        <dbReference type="Rhea" id="RHEA-COMP:10162"/>
        <dbReference type="Rhea" id="RHEA-COMP:10163"/>
        <dbReference type="ChEBI" id="CHEBI:15378"/>
        <dbReference type="ChEBI" id="CHEBI:73682"/>
        <dbReference type="ChEBI" id="CHEBI:74411"/>
        <dbReference type="ChEBI" id="CHEBI:74418"/>
        <dbReference type="ChEBI" id="CHEBI:456215"/>
        <dbReference type="EC" id="2.3.1.234"/>
    </reaction>
</comment>
<dbReference type="CDD" id="cd24134">
    <property type="entry name" value="ASKHA_NBD_OSGEPL1_QRI7_euk"/>
    <property type="match status" value="1"/>
</dbReference>
<feature type="region of interest" description="Disordered" evidence="7">
    <location>
        <begin position="334"/>
        <end position="382"/>
    </location>
</feature>
<proteinExistence type="inferred from homology"/>
<feature type="domain" description="Gcp-like" evidence="8">
    <location>
        <begin position="80"/>
        <end position="463"/>
    </location>
</feature>
<sequence>MDVCNTSAADPGLNLATPLRREAGASLLRRGSKLRALPCQATQAVVPSAMEAAQPERLILGIESSCDDTGAAVISSHGRVLGEALAGQADLHAPWGGVVPSLAREAHQAAIDRVVEDTLVSAGKGMQDLDAVAVTVGPGLSMCLKVGVVKARGLAAKHGLPLVKVHHMEAHALVSRLHAPVPFPFLCLLVSGGHNLLLLAHGVGNYTLLGTTVDDAMGEAFDKVARLLGLDLKPNGGAALEKFARKGDPNRFKFTVPLRQQANCNFSFAGLKTAISIAIQKEGLQVPSAAAAAGGASLDSEAASKPAPDDGVAGGAVSPAAAAAATADGASAAGGTAAALTPTPAADGGAEKQSAAESSQPSPSQPSMDVTADADGSKARQTRADIAASFQRVAVQHLLDRCKRGVDWARDHHPDLKRFVIAGGVACNRSVRSSFGDLAEALGLELTIPDPHFCTDNGAMVAWAGLERFNLGLFEGPPQSITDDDAYQDVKPRWPLTNISDSRGLPKSSRGLRIKRLHTSLTELTAAAMADTTAKKARGEAAESDAQAPAVACGS</sequence>
<evidence type="ECO:0000256" key="7">
    <source>
        <dbReference type="SAM" id="MobiDB-lite"/>
    </source>
</evidence>
<dbReference type="InterPro" id="IPR017861">
    <property type="entry name" value="KAE1/TsaD"/>
</dbReference>
<feature type="region of interest" description="Disordered" evidence="7">
    <location>
        <begin position="532"/>
        <end position="555"/>
    </location>
</feature>
<accession>A0AAW1S124</accession>
<gene>
    <name evidence="6" type="primary">GCP1</name>
    <name evidence="9" type="ORF">WJX74_002536</name>
</gene>
<dbReference type="PRINTS" id="PR00789">
    <property type="entry name" value="OSIALOPTASE"/>
</dbReference>
<dbReference type="AlphaFoldDB" id="A0AAW1S124"/>
<dbReference type="InterPro" id="IPR017860">
    <property type="entry name" value="Peptidase_M22_CS"/>
</dbReference>
<dbReference type="GO" id="GO:0046872">
    <property type="term" value="F:metal ion binding"/>
    <property type="evidence" value="ECO:0007669"/>
    <property type="project" value="UniProtKB-KW"/>
</dbReference>
<evidence type="ECO:0000256" key="6">
    <source>
        <dbReference type="HAMAP-Rule" id="MF_03179"/>
    </source>
</evidence>
<reference evidence="9 10" key="1">
    <citation type="journal article" date="2024" name="Nat. Commun.">
        <title>Phylogenomics reveals the evolutionary origins of lichenization in chlorophyte algae.</title>
        <authorList>
            <person name="Puginier C."/>
            <person name="Libourel C."/>
            <person name="Otte J."/>
            <person name="Skaloud P."/>
            <person name="Haon M."/>
            <person name="Grisel S."/>
            <person name="Petersen M."/>
            <person name="Berrin J.G."/>
            <person name="Delaux P.M."/>
            <person name="Dal Grande F."/>
            <person name="Keller J."/>
        </authorList>
    </citation>
    <scope>NUCLEOTIDE SEQUENCE [LARGE SCALE GENOMIC DNA]</scope>
    <source>
        <strain evidence="9 10">SAG 2145</strain>
    </source>
</reference>
<evidence type="ECO:0000259" key="8">
    <source>
        <dbReference type="Pfam" id="PF00814"/>
    </source>
</evidence>
<comment type="similarity">
    <text evidence="6">Belongs to the KAE1 / TsaD family.</text>
</comment>
<dbReference type="FunFam" id="3.30.420.40:FF:000012">
    <property type="entry name" value="tRNA N6-adenosine threonylcarbamoyltransferase"/>
    <property type="match status" value="1"/>
</dbReference>
<keyword evidence="10" id="KW-1185">Reference proteome</keyword>
<dbReference type="GO" id="GO:0002949">
    <property type="term" value="P:tRNA threonylcarbamoyladenosine modification"/>
    <property type="evidence" value="ECO:0007669"/>
    <property type="project" value="UniProtKB-UniRule"/>
</dbReference>
<dbReference type="SUPFAM" id="SSF53067">
    <property type="entry name" value="Actin-like ATPase domain"/>
    <property type="match status" value="2"/>
</dbReference>
<keyword evidence="6" id="KW-0496">Mitochondrion</keyword>
<dbReference type="Gene3D" id="3.30.420.40">
    <property type="match status" value="3"/>
</dbReference>
<dbReference type="EMBL" id="JALJOS010000004">
    <property type="protein sequence ID" value="KAK9840045.1"/>
    <property type="molecule type" value="Genomic_DNA"/>
</dbReference>
<comment type="caution">
    <text evidence="9">The sequence shown here is derived from an EMBL/GenBank/DDBJ whole genome shotgun (WGS) entry which is preliminary data.</text>
</comment>
<evidence type="ECO:0000256" key="5">
    <source>
        <dbReference type="ARBA" id="ARBA00048117"/>
    </source>
</evidence>
<organism evidence="9 10">
    <name type="scientific">Apatococcus lobatus</name>
    <dbReference type="NCBI Taxonomy" id="904363"/>
    <lineage>
        <taxon>Eukaryota</taxon>
        <taxon>Viridiplantae</taxon>
        <taxon>Chlorophyta</taxon>
        <taxon>core chlorophytes</taxon>
        <taxon>Trebouxiophyceae</taxon>
        <taxon>Chlorellales</taxon>
        <taxon>Chlorellaceae</taxon>
        <taxon>Apatococcus</taxon>
    </lineage>
</organism>
<dbReference type="InterPro" id="IPR000905">
    <property type="entry name" value="Gcp-like_dom"/>
</dbReference>
<name>A0AAW1S124_9CHLO</name>
<comment type="subunit">
    <text evidence="6">Homodimer.</text>
</comment>
<keyword evidence="2 6" id="KW-0819">tRNA processing</keyword>
<dbReference type="PANTHER" id="PTHR11735">
    <property type="entry name" value="TRNA N6-ADENOSINE THREONYLCARBAMOYLTRANSFERASE"/>
    <property type="match status" value="1"/>
</dbReference>
<dbReference type="GO" id="GO:0061711">
    <property type="term" value="F:tRNA N(6)-L-threonylcarbamoyladenine synthase activity"/>
    <property type="evidence" value="ECO:0007669"/>
    <property type="project" value="UniProtKB-EC"/>
</dbReference>
<keyword evidence="1 6" id="KW-0808">Transferase</keyword>
<dbReference type="Pfam" id="PF00814">
    <property type="entry name" value="TsaD"/>
    <property type="match status" value="1"/>
</dbReference>
<dbReference type="Proteomes" id="UP001438707">
    <property type="component" value="Unassembled WGS sequence"/>
</dbReference>
<keyword evidence="3 6" id="KW-0479">Metal-binding</keyword>
<dbReference type="InterPro" id="IPR043129">
    <property type="entry name" value="ATPase_NBD"/>
</dbReference>
<keyword evidence="4 6" id="KW-0012">Acyltransferase</keyword>
<comment type="cofactor">
    <cofactor evidence="6">
        <name>a divalent metal cation</name>
        <dbReference type="ChEBI" id="CHEBI:60240"/>
    </cofactor>
    <text evidence="6">Binds 1 divalent metal cation per subunit.</text>
</comment>